<proteinExistence type="inferred from homology"/>
<dbReference type="InterPro" id="IPR029389">
    <property type="entry name" value="IZUMO"/>
</dbReference>
<dbReference type="PANTHER" id="PTHR35540">
    <property type="entry name" value="IZUMO SPERM-EGG FUSION PROTEIN 1"/>
    <property type="match status" value="1"/>
</dbReference>
<feature type="chain" id="PRO_5043983494" evidence="4">
    <location>
        <begin position="27"/>
        <end position="265"/>
    </location>
</feature>
<dbReference type="Ensembl" id="ENSCPVT00000027736.1">
    <property type="protein sequence ID" value="ENSCPVP00000025750.1"/>
    <property type="gene ID" value="ENSCPVG00000018457.1"/>
</dbReference>
<evidence type="ECO:0000313" key="5">
    <source>
        <dbReference type="Ensembl" id="ENSCPVP00000025750.1"/>
    </source>
</evidence>
<feature type="region of interest" description="Disordered" evidence="3">
    <location>
        <begin position="232"/>
        <end position="265"/>
    </location>
</feature>
<dbReference type="GO" id="GO:0005886">
    <property type="term" value="C:plasma membrane"/>
    <property type="evidence" value="ECO:0007669"/>
    <property type="project" value="TreeGrafter"/>
</dbReference>
<reference evidence="5" key="1">
    <citation type="submission" date="2025-08" db="UniProtKB">
        <authorList>
            <consortium name="Ensembl"/>
        </authorList>
    </citation>
    <scope>IDENTIFICATION</scope>
</reference>
<reference evidence="5" key="2">
    <citation type="submission" date="2025-09" db="UniProtKB">
        <authorList>
            <consortium name="Ensembl"/>
        </authorList>
    </citation>
    <scope>IDENTIFICATION</scope>
</reference>
<evidence type="ECO:0000256" key="2">
    <source>
        <dbReference type="ARBA" id="ARBA00022729"/>
    </source>
</evidence>
<sequence>MPRALLLRALLLGAFWVWGLPGRAGGCVLCDPAAGAALGELLGPFLERAMPAEPAARGRLGTLVLRGVLGLARLPRDPRSFMGVIDQPTLEEASTNFRRTLSRVMAQDLRDQQIYQELLWAMREIKEDFERLMKRFQSQVYCPNKCGKWGRGSLGGGFWGCGFPRATPKLPELAPKRRRADGGAVDRVHLLQPHALRLQPRRGLRRAAAVGGGGAGPGAGLCPALARRVARRQNLQLLPGTPPQITQNPPKSPPKSPRDPPKSPP</sequence>
<dbReference type="InterPro" id="IPR032700">
    <property type="entry name" value="IZUMO1"/>
</dbReference>
<dbReference type="GO" id="GO:0035036">
    <property type="term" value="P:sperm-egg recognition"/>
    <property type="evidence" value="ECO:0007669"/>
    <property type="project" value="InterPro"/>
</dbReference>
<dbReference type="PANTHER" id="PTHR35540:SF1">
    <property type="entry name" value="IZUMO SPERM-EGG FUSION PROTEIN 1"/>
    <property type="match status" value="1"/>
</dbReference>
<dbReference type="GO" id="GO:0086080">
    <property type="term" value="F:protein binding involved in heterotypic cell-cell adhesion"/>
    <property type="evidence" value="ECO:0007669"/>
    <property type="project" value="TreeGrafter"/>
</dbReference>
<evidence type="ECO:0000256" key="4">
    <source>
        <dbReference type="SAM" id="SignalP"/>
    </source>
</evidence>
<dbReference type="Pfam" id="PF15005">
    <property type="entry name" value="IZUMO"/>
    <property type="match status" value="1"/>
</dbReference>
<dbReference type="Proteomes" id="UP000694382">
    <property type="component" value="Unassembled WGS sequence"/>
</dbReference>
<dbReference type="GO" id="GO:0002080">
    <property type="term" value="C:acrosomal membrane"/>
    <property type="evidence" value="ECO:0007669"/>
    <property type="project" value="TreeGrafter"/>
</dbReference>
<dbReference type="GO" id="GO:0005102">
    <property type="term" value="F:signaling receptor binding"/>
    <property type="evidence" value="ECO:0007669"/>
    <property type="project" value="InterPro"/>
</dbReference>
<feature type="signal peptide" evidence="4">
    <location>
        <begin position="1"/>
        <end position="26"/>
    </location>
</feature>
<keyword evidence="2 4" id="KW-0732">Signal</keyword>
<evidence type="ECO:0000256" key="1">
    <source>
        <dbReference type="ARBA" id="ARBA00009633"/>
    </source>
</evidence>
<keyword evidence="6" id="KW-1185">Reference proteome</keyword>
<name>A0A8U8BYT8_GEOPR</name>
<evidence type="ECO:0000256" key="3">
    <source>
        <dbReference type="SAM" id="MobiDB-lite"/>
    </source>
</evidence>
<accession>A0A8U8BYT8</accession>
<organism evidence="5 6">
    <name type="scientific">Geospiza parvula</name>
    <name type="common">Small tree-finch</name>
    <name type="synonym">Camarhynchus parvulus</name>
    <dbReference type="NCBI Taxonomy" id="87175"/>
    <lineage>
        <taxon>Eukaryota</taxon>
        <taxon>Metazoa</taxon>
        <taxon>Chordata</taxon>
        <taxon>Craniata</taxon>
        <taxon>Vertebrata</taxon>
        <taxon>Euteleostomi</taxon>
        <taxon>Archelosauria</taxon>
        <taxon>Archosauria</taxon>
        <taxon>Dinosauria</taxon>
        <taxon>Saurischia</taxon>
        <taxon>Theropoda</taxon>
        <taxon>Coelurosauria</taxon>
        <taxon>Aves</taxon>
        <taxon>Neognathae</taxon>
        <taxon>Neoaves</taxon>
        <taxon>Telluraves</taxon>
        <taxon>Australaves</taxon>
        <taxon>Passeriformes</taxon>
        <taxon>Thraupidae</taxon>
        <taxon>Camarhynchus</taxon>
    </lineage>
</organism>
<feature type="compositionally biased region" description="Basic and acidic residues" evidence="3">
    <location>
        <begin position="256"/>
        <end position="265"/>
    </location>
</feature>
<dbReference type="AlphaFoldDB" id="A0A8U8BYT8"/>
<evidence type="ECO:0000313" key="6">
    <source>
        <dbReference type="Proteomes" id="UP000694382"/>
    </source>
</evidence>
<comment type="similarity">
    <text evidence="1">Belongs to the Izumo family.</text>
</comment>
<protein>
    <submittedName>
        <fullName evidence="5">Uncharacterized protein</fullName>
    </submittedName>
</protein>
<dbReference type="GO" id="GO:0007342">
    <property type="term" value="P:fusion of sperm to egg plasma membrane involved in single fertilization"/>
    <property type="evidence" value="ECO:0007669"/>
    <property type="project" value="InterPro"/>
</dbReference>